<keyword evidence="3" id="KW-0813">Transport</keyword>
<keyword evidence="11 13" id="KW-0472">Membrane</keyword>
<proteinExistence type="inferred from homology"/>
<evidence type="ECO:0000256" key="1">
    <source>
        <dbReference type="ARBA" id="ARBA00001970"/>
    </source>
</evidence>
<evidence type="ECO:0000256" key="11">
    <source>
        <dbReference type="ARBA" id="ARBA00023136"/>
    </source>
</evidence>
<feature type="transmembrane region" description="Helical" evidence="13">
    <location>
        <begin position="49"/>
        <end position="71"/>
    </location>
</feature>
<keyword evidence="16" id="KW-1185">Reference proteome</keyword>
<evidence type="ECO:0000256" key="12">
    <source>
        <dbReference type="ARBA" id="ARBA00037975"/>
    </source>
</evidence>
<dbReference type="GO" id="GO:0009055">
    <property type="term" value="F:electron transfer activity"/>
    <property type="evidence" value="ECO:0007669"/>
    <property type="project" value="InterPro"/>
</dbReference>
<dbReference type="InterPro" id="IPR016174">
    <property type="entry name" value="Di-haem_cyt_TM"/>
</dbReference>
<keyword evidence="4" id="KW-1003">Cell membrane</keyword>
<sequence length="162" mass="17546">MSQDSVRYSSLQIALHWGIFLLFAVNYVVSDGMGRALRTKLEGGEPDQFAALIHPPVGLAILALAVIRIFVRLRQGAPELPPAKPLMNQVAKLGHLALYLLLVAVPLSGIAAWGLGIRDAGEVHEVLVNLAVLVIVGHAAAAIYHHFVLKDGLMDRIRPARR</sequence>
<evidence type="ECO:0000256" key="6">
    <source>
        <dbReference type="ARBA" id="ARBA00022692"/>
    </source>
</evidence>
<dbReference type="AlphaFoldDB" id="A0A1G8QP72"/>
<dbReference type="GO" id="GO:0020037">
    <property type="term" value="F:heme binding"/>
    <property type="evidence" value="ECO:0007669"/>
    <property type="project" value="TreeGrafter"/>
</dbReference>
<dbReference type="InterPro" id="IPR011577">
    <property type="entry name" value="Cyt_b561_bac/Ni-Hgenase"/>
</dbReference>
<evidence type="ECO:0000313" key="15">
    <source>
        <dbReference type="EMBL" id="SDJ06496.1"/>
    </source>
</evidence>
<comment type="similarity">
    <text evidence="12">Belongs to the cytochrome b561 family.</text>
</comment>
<evidence type="ECO:0000256" key="3">
    <source>
        <dbReference type="ARBA" id="ARBA00022448"/>
    </source>
</evidence>
<accession>A0A1G8QP72</accession>
<dbReference type="RefSeq" id="WP_090029437.1">
    <property type="nucleotide sequence ID" value="NZ_FNEB01000008.1"/>
</dbReference>
<keyword evidence="8" id="KW-0249">Electron transport</keyword>
<dbReference type="GO" id="GO:0005886">
    <property type="term" value="C:plasma membrane"/>
    <property type="evidence" value="ECO:0007669"/>
    <property type="project" value="UniProtKB-SubCell"/>
</dbReference>
<feature type="domain" description="Cytochrome b561 bacterial/Ni-hydrogenase" evidence="14">
    <location>
        <begin position="7"/>
        <end position="157"/>
    </location>
</feature>
<comment type="cofactor">
    <cofactor evidence="1">
        <name>heme b</name>
        <dbReference type="ChEBI" id="CHEBI:60344"/>
    </cofactor>
</comment>
<organism evidence="15 16">
    <name type="scientific">Lutimaribacter saemankumensis</name>
    <dbReference type="NCBI Taxonomy" id="490829"/>
    <lineage>
        <taxon>Bacteria</taxon>
        <taxon>Pseudomonadati</taxon>
        <taxon>Pseudomonadota</taxon>
        <taxon>Alphaproteobacteria</taxon>
        <taxon>Rhodobacterales</taxon>
        <taxon>Roseobacteraceae</taxon>
        <taxon>Lutimaribacter</taxon>
    </lineage>
</organism>
<evidence type="ECO:0000256" key="7">
    <source>
        <dbReference type="ARBA" id="ARBA00022723"/>
    </source>
</evidence>
<evidence type="ECO:0000256" key="9">
    <source>
        <dbReference type="ARBA" id="ARBA00022989"/>
    </source>
</evidence>
<dbReference type="InterPro" id="IPR052168">
    <property type="entry name" value="Cytochrome_b561_oxidase"/>
</dbReference>
<dbReference type="GO" id="GO:0046872">
    <property type="term" value="F:metal ion binding"/>
    <property type="evidence" value="ECO:0007669"/>
    <property type="project" value="UniProtKB-KW"/>
</dbReference>
<dbReference type="PANTHER" id="PTHR30529">
    <property type="entry name" value="CYTOCHROME B561"/>
    <property type="match status" value="1"/>
</dbReference>
<name>A0A1G8QP72_9RHOB</name>
<keyword evidence="10" id="KW-0408">Iron</keyword>
<dbReference type="Proteomes" id="UP000199340">
    <property type="component" value="Unassembled WGS sequence"/>
</dbReference>
<feature type="transmembrane region" description="Helical" evidence="13">
    <location>
        <begin position="96"/>
        <end position="115"/>
    </location>
</feature>
<dbReference type="PANTHER" id="PTHR30529:SF4">
    <property type="entry name" value="SUPEROXIDE OXIDASE CYBB"/>
    <property type="match status" value="1"/>
</dbReference>
<comment type="subcellular location">
    <subcellularLocation>
        <location evidence="2">Cell membrane</location>
        <topology evidence="2">Multi-pass membrane protein</topology>
    </subcellularLocation>
</comment>
<dbReference type="STRING" id="490829.SAMN05421850_10834"/>
<keyword evidence="9 13" id="KW-1133">Transmembrane helix</keyword>
<keyword evidence="7" id="KW-0479">Metal-binding</keyword>
<evidence type="ECO:0000256" key="8">
    <source>
        <dbReference type="ARBA" id="ARBA00022982"/>
    </source>
</evidence>
<gene>
    <name evidence="15" type="ORF">SAMN05421850_10834</name>
</gene>
<keyword evidence="6 13" id="KW-0812">Transmembrane</keyword>
<protein>
    <submittedName>
        <fullName evidence="15">Cytochrome b561</fullName>
    </submittedName>
</protein>
<evidence type="ECO:0000259" key="14">
    <source>
        <dbReference type="Pfam" id="PF01292"/>
    </source>
</evidence>
<evidence type="ECO:0000256" key="4">
    <source>
        <dbReference type="ARBA" id="ARBA00022475"/>
    </source>
</evidence>
<evidence type="ECO:0000313" key="16">
    <source>
        <dbReference type="Proteomes" id="UP000199340"/>
    </source>
</evidence>
<dbReference type="SUPFAM" id="SSF81342">
    <property type="entry name" value="Transmembrane di-heme cytochromes"/>
    <property type="match status" value="1"/>
</dbReference>
<feature type="transmembrane region" description="Helical" evidence="13">
    <location>
        <begin position="12"/>
        <end position="29"/>
    </location>
</feature>
<evidence type="ECO:0000256" key="10">
    <source>
        <dbReference type="ARBA" id="ARBA00023004"/>
    </source>
</evidence>
<evidence type="ECO:0000256" key="13">
    <source>
        <dbReference type="SAM" id="Phobius"/>
    </source>
</evidence>
<dbReference type="OrthoDB" id="8156287at2"/>
<keyword evidence="5" id="KW-0349">Heme</keyword>
<reference evidence="15 16" key="1">
    <citation type="submission" date="2016-10" db="EMBL/GenBank/DDBJ databases">
        <authorList>
            <person name="de Groot N.N."/>
        </authorList>
    </citation>
    <scope>NUCLEOTIDE SEQUENCE [LARGE SCALE GENOMIC DNA]</scope>
    <source>
        <strain evidence="15 16">DSM 28010</strain>
    </source>
</reference>
<evidence type="ECO:0000256" key="5">
    <source>
        <dbReference type="ARBA" id="ARBA00022617"/>
    </source>
</evidence>
<dbReference type="EMBL" id="FNEB01000008">
    <property type="protein sequence ID" value="SDJ06496.1"/>
    <property type="molecule type" value="Genomic_DNA"/>
</dbReference>
<feature type="transmembrane region" description="Helical" evidence="13">
    <location>
        <begin position="127"/>
        <end position="149"/>
    </location>
</feature>
<dbReference type="Pfam" id="PF01292">
    <property type="entry name" value="Ni_hydr_CYTB"/>
    <property type="match status" value="1"/>
</dbReference>
<dbReference type="GO" id="GO:0022904">
    <property type="term" value="P:respiratory electron transport chain"/>
    <property type="evidence" value="ECO:0007669"/>
    <property type="project" value="InterPro"/>
</dbReference>
<evidence type="ECO:0000256" key="2">
    <source>
        <dbReference type="ARBA" id="ARBA00004651"/>
    </source>
</evidence>